<gene>
    <name evidence="2" type="ORF">H8K26_08810</name>
</gene>
<dbReference type="Pfam" id="PF01323">
    <property type="entry name" value="DSBA"/>
    <property type="match status" value="1"/>
</dbReference>
<dbReference type="InterPro" id="IPR001853">
    <property type="entry name" value="DSBA-like_thioredoxin_dom"/>
</dbReference>
<sequence>MIQLIYVADPMCSWCYGFGPELQALLELMPEANLDIVVAGLRAYNQEIMGEEQRQTIRGHWTHVADATGLPFAETGMTQEGFKYDTEPACRAVVATKMLADHLAPEQLLSVFRAIQHAFYAEGKDVTDLHILSDVAVNALNEMDGAESFDASSFYETLVSPMCMADTRQEFEQCQRWGIRGFPALLLVHDNALHMIASGFTKTAELVSAIQEIQKI</sequence>
<keyword evidence="3" id="KW-1185">Reference proteome</keyword>
<comment type="caution">
    <text evidence="2">The sequence shown here is derived from an EMBL/GenBank/DDBJ whole genome shotgun (WGS) entry which is preliminary data.</text>
</comment>
<dbReference type="SUPFAM" id="SSF52833">
    <property type="entry name" value="Thioredoxin-like"/>
    <property type="match status" value="1"/>
</dbReference>
<dbReference type="Proteomes" id="UP000637632">
    <property type="component" value="Unassembled WGS sequence"/>
</dbReference>
<name>A0ABR6XF52_9BURK</name>
<feature type="domain" description="DSBA-like thioredoxin" evidence="1">
    <location>
        <begin position="6"/>
        <end position="208"/>
    </location>
</feature>
<dbReference type="Gene3D" id="3.40.30.10">
    <property type="entry name" value="Glutaredoxin"/>
    <property type="match status" value="1"/>
</dbReference>
<accession>A0ABR6XF52</accession>
<reference evidence="2 3" key="1">
    <citation type="submission" date="2020-08" db="EMBL/GenBank/DDBJ databases">
        <title>Novel species isolated from subtropical streams in China.</title>
        <authorList>
            <person name="Lu H."/>
        </authorList>
    </citation>
    <scope>NUCLEOTIDE SEQUENCE [LARGE SCALE GENOMIC DNA]</scope>
    <source>
        <strain evidence="2 3">CCTCC AB 2015119</strain>
    </source>
</reference>
<protein>
    <submittedName>
        <fullName evidence="2">DsbA family protein</fullName>
    </submittedName>
</protein>
<dbReference type="PANTHER" id="PTHR13887">
    <property type="entry name" value="GLUTATHIONE S-TRANSFERASE KAPPA"/>
    <property type="match status" value="1"/>
</dbReference>
<dbReference type="PANTHER" id="PTHR13887:SF54">
    <property type="entry name" value="DSBA FAMILY PROTEIN"/>
    <property type="match status" value="1"/>
</dbReference>
<proteinExistence type="predicted"/>
<evidence type="ECO:0000259" key="1">
    <source>
        <dbReference type="Pfam" id="PF01323"/>
    </source>
</evidence>
<organism evidence="2 3">
    <name type="scientific">Undibacterium aquatile</name>
    <dbReference type="NCBI Taxonomy" id="1537398"/>
    <lineage>
        <taxon>Bacteria</taxon>
        <taxon>Pseudomonadati</taxon>
        <taxon>Pseudomonadota</taxon>
        <taxon>Betaproteobacteria</taxon>
        <taxon>Burkholderiales</taxon>
        <taxon>Oxalobacteraceae</taxon>
        <taxon>Undibacterium</taxon>
    </lineage>
</organism>
<dbReference type="CDD" id="cd03025">
    <property type="entry name" value="DsbA_FrnE_like"/>
    <property type="match status" value="1"/>
</dbReference>
<dbReference type="EMBL" id="JACOFT010000003">
    <property type="protein sequence ID" value="MBC3811537.1"/>
    <property type="molecule type" value="Genomic_DNA"/>
</dbReference>
<dbReference type="RefSeq" id="WP_190478931.1">
    <property type="nucleotide sequence ID" value="NZ_JACOFT010000003.1"/>
</dbReference>
<evidence type="ECO:0000313" key="2">
    <source>
        <dbReference type="EMBL" id="MBC3811537.1"/>
    </source>
</evidence>
<dbReference type="Gene3D" id="1.10.472.60">
    <property type="entry name" value="putative protein disulfide isomerase domain"/>
    <property type="match status" value="1"/>
</dbReference>
<evidence type="ECO:0000313" key="3">
    <source>
        <dbReference type="Proteomes" id="UP000637632"/>
    </source>
</evidence>
<dbReference type="InterPro" id="IPR036249">
    <property type="entry name" value="Thioredoxin-like_sf"/>
</dbReference>